<keyword evidence="9" id="KW-1185">Reference proteome</keyword>
<dbReference type="Pfam" id="PF01679">
    <property type="entry name" value="Pmp3"/>
    <property type="match status" value="1"/>
</dbReference>
<sequence>MSIDKPVWTHRRSWALFSSTALRIHDYIMTLGRHALRNQTAAGSDIILILVTIIFPPAAVAIMSGCSCDLLGYLPGHIHAFYLIWRRMEAEERYGGGYPVSRRPPLNETVDDVCGDPQLGLPTLSSQQIMDEDLSSLNMGALKDNHPGYEHHSYLNALAKPCRGTVRVLLCDKNSQVSMVAARQRPAVIALHIGVTRTGFEVLLTGPESGRKVRGGGQRGSARDDKDVVVCLDDKGGSRAN</sequence>
<evidence type="ECO:0000256" key="4">
    <source>
        <dbReference type="ARBA" id="ARBA00022989"/>
    </source>
</evidence>
<evidence type="ECO:0000313" key="9">
    <source>
        <dbReference type="Proteomes" id="UP000011668"/>
    </source>
</evidence>
<feature type="transmembrane region" description="Helical" evidence="7">
    <location>
        <begin position="46"/>
        <end position="65"/>
    </location>
</feature>
<feature type="compositionally biased region" description="Basic and acidic residues" evidence="6">
    <location>
        <begin position="221"/>
        <end position="241"/>
    </location>
</feature>
<dbReference type="GO" id="GO:0016020">
    <property type="term" value="C:membrane"/>
    <property type="evidence" value="ECO:0007669"/>
    <property type="project" value="UniProtKB-SubCell"/>
</dbReference>
<reference evidence="8 9" key="1">
    <citation type="journal article" date="2013" name="Nat. Commun.">
        <title>The evolution and pathogenic mechanisms of the rice sheath blight pathogen.</title>
        <authorList>
            <person name="Zheng A."/>
            <person name="Lin R."/>
            <person name="Xu L."/>
            <person name="Qin P."/>
            <person name="Tang C."/>
            <person name="Ai P."/>
            <person name="Zhang D."/>
            <person name="Liu Y."/>
            <person name="Sun Z."/>
            <person name="Feng H."/>
            <person name="Wang Y."/>
            <person name="Chen Y."/>
            <person name="Liang X."/>
            <person name="Fu R."/>
            <person name="Li Q."/>
            <person name="Zhang J."/>
            <person name="Yu X."/>
            <person name="Xie Z."/>
            <person name="Ding L."/>
            <person name="Guan P."/>
            <person name="Tang J."/>
            <person name="Liang Y."/>
            <person name="Wang S."/>
            <person name="Deng Q."/>
            <person name="Li S."/>
            <person name="Zhu J."/>
            <person name="Wang L."/>
            <person name="Liu H."/>
            <person name="Li P."/>
        </authorList>
    </citation>
    <scope>NUCLEOTIDE SEQUENCE [LARGE SCALE GENOMIC DNA]</scope>
    <source>
        <strain evidence="9">AG-1 IA</strain>
    </source>
</reference>
<dbReference type="HOGENOM" id="CLU_1152412_0_0_1"/>
<keyword evidence="5 7" id="KW-0472">Membrane</keyword>
<keyword evidence="4 7" id="KW-1133">Transmembrane helix</keyword>
<dbReference type="InterPro" id="IPR000612">
    <property type="entry name" value="PMP3"/>
</dbReference>
<evidence type="ECO:0000256" key="3">
    <source>
        <dbReference type="ARBA" id="ARBA00022692"/>
    </source>
</evidence>
<dbReference type="Proteomes" id="UP000011668">
    <property type="component" value="Unassembled WGS sequence"/>
</dbReference>
<gene>
    <name evidence="8" type="ORF">AG1IA_09617</name>
</gene>
<accession>L8WI12</accession>
<evidence type="ECO:0000256" key="1">
    <source>
        <dbReference type="ARBA" id="ARBA00004370"/>
    </source>
</evidence>
<evidence type="ECO:0000313" key="8">
    <source>
        <dbReference type="EMBL" id="ELU36352.1"/>
    </source>
</evidence>
<comment type="subcellular location">
    <subcellularLocation>
        <location evidence="1">Membrane</location>
    </subcellularLocation>
</comment>
<protein>
    <submittedName>
        <fullName evidence="8">Pmp3 domain-containing protein</fullName>
    </submittedName>
</protein>
<name>L8WI12_THACA</name>
<dbReference type="EMBL" id="AFRT01003612">
    <property type="protein sequence ID" value="ELU36352.1"/>
    <property type="molecule type" value="Genomic_DNA"/>
</dbReference>
<dbReference type="STRING" id="983506.L8WI12"/>
<evidence type="ECO:0000256" key="6">
    <source>
        <dbReference type="SAM" id="MobiDB-lite"/>
    </source>
</evidence>
<keyword evidence="3 7" id="KW-0812">Transmembrane</keyword>
<evidence type="ECO:0000256" key="7">
    <source>
        <dbReference type="SAM" id="Phobius"/>
    </source>
</evidence>
<dbReference type="PROSITE" id="PS01309">
    <property type="entry name" value="UPF0057"/>
    <property type="match status" value="1"/>
</dbReference>
<feature type="region of interest" description="Disordered" evidence="6">
    <location>
        <begin position="208"/>
        <end position="241"/>
    </location>
</feature>
<evidence type="ECO:0000256" key="2">
    <source>
        <dbReference type="ARBA" id="ARBA00009530"/>
    </source>
</evidence>
<proteinExistence type="inferred from homology"/>
<dbReference type="OrthoDB" id="2802411at2759"/>
<comment type="similarity">
    <text evidence="2">Belongs to the UPF0057 (PMP3) family.</text>
</comment>
<comment type="caution">
    <text evidence="8">The sequence shown here is derived from an EMBL/GenBank/DDBJ whole genome shotgun (WGS) entry which is preliminary data.</text>
</comment>
<organism evidence="8 9">
    <name type="scientific">Thanatephorus cucumeris (strain AG1-IA)</name>
    <name type="common">Rice sheath blight fungus</name>
    <name type="synonym">Rhizoctonia solani</name>
    <dbReference type="NCBI Taxonomy" id="983506"/>
    <lineage>
        <taxon>Eukaryota</taxon>
        <taxon>Fungi</taxon>
        <taxon>Dikarya</taxon>
        <taxon>Basidiomycota</taxon>
        <taxon>Agaricomycotina</taxon>
        <taxon>Agaricomycetes</taxon>
        <taxon>Cantharellales</taxon>
        <taxon>Ceratobasidiaceae</taxon>
        <taxon>Rhizoctonia</taxon>
        <taxon>Rhizoctonia solani AG-1</taxon>
    </lineage>
</organism>
<evidence type="ECO:0000256" key="5">
    <source>
        <dbReference type="ARBA" id="ARBA00023136"/>
    </source>
</evidence>
<dbReference type="AlphaFoldDB" id="L8WI12"/>